<proteinExistence type="inferred from homology"/>
<dbReference type="InterPro" id="IPR006235">
    <property type="entry name" value="OAc-hSer/O-AcSer_sulfhydrylase"/>
</dbReference>
<evidence type="ECO:0000256" key="7">
    <source>
        <dbReference type="PIRSR" id="PIRSR001434-2"/>
    </source>
</evidence>
<dbReference type="CDD" id="cd00614">
    <property type="entry name" value="CGS_like"/>
    <property type="match status" value="1"/>
</dbReference>
<organism evidence="9 10">
    <name type="scientific">Candidatus Desulfolinea nitratireducens</name>
    <dbReference type="NCBI Taxonomy" id="2841698"/>
    <lineage>
        <taxon>Bacteria</taxon>
        <taxon>Bacillati</taxon>
        <taxon>Chloroflexota</taxon>
        <taxon>Anaerolineae</taxon>
        <taxon>Anaerolineales</taxon>
        <taxon>Anaerolineales incertae sedis</taxon>
        <taxon>Candidatus Desulfolinea</taxon>
    </lineage>
</organism>
<dbReference type="GO" id="GO:0019346">
    <property type="term" value="P:transsulfuration"/>
    <property type="evidence" value="ECO:0007669"/>
    <property type="project" value="InterPro"/>
</dbReference>
<evidence type="ECO:0000256" key="3">
    <source>
        <dbReference type="ARBA" id="ARBA00022679"/>
    </source>
</evidence>
<dbReference type="GO" id="GO:0004124">
    <property type="term" value="F:cysteine synthase activity"/>
    <property type="evidence" value="ECO:0007669"/>
    <property type="project" value="TreeGrafter"/>
</dbReference>
<dbReference type="NCBIfam" id="TIGR01326">
    <property type="entry name" value="OAH_OAS_sulfhy"/>
    <property type="match status" value="1"/>
</dbReference>
<dbReference type="PROSITE" id="PS00868">
    <property type="entry name" value="CYS_MET_METAB_PP"/>
    <property type="match status" value="1"/>
</dbReference>
<keyword evidence="4 7" id="KW-0663">Pyridoxal phosphate</keyword>
<dbReference type="GO" id="GO:0008483">
    <property type="term" value="F:transaminase activity"/>
    <property type="evidence" value="ECO:0007669"/>
    <property type="project" value="UniProtKB-KW"/>
</dbReference>
<keyword evidence="9" id="KW-0032">Aminotransferase</keyword>
<comment type="cofactor">
    <cofactor evidence="1 8">
        <name>pyridoxal 5'-phosphate</name>
        <dbReference type="ChEBI" id="CHEBI:597326"/>
    </cofactor>
</comment>
<dbReference type="InterPro" id="IPR000277">
    <property type="entry name" value="Cys/Met-Metab_PyrdxlP-dep_enz"/>
</dbReference>
<evidence type="ECO:0000313" key="9">
    <source>
        <dbReference type="EMBL" id="MBC8334454.1"/>
    </source>
</evidence>
<reference evidence="9 10" key="1">
    <citation type="submission" date="2020-08" db="EMBL/GenBank/DDBJ databases">
        <title>Bridging the membrane lipid divide: bacteria of the FCB group superphylum have the potential to synthesize archaeal ether lipids.</title>
        <authorList>
            <person name="Villanueva L."/>
            <person name="Von Meijenfeldt F.A.B."/>
            <person name="Westbye A.B."/>
            <person name="Yadav S."/>
            <person name="Hopmans E.C."/>
            <person name="Dutilh B.E."/>
            <person name="Sinninghe Damste J.S."/>
        </authorList>
    </citation>
    <scope>NUCLEOTIDE SEQUENCE [LARGE SCALE GENOMIC DNA]</scope>
    <source>
        <strain evidence="9">NIOZ-UU36</strain>
    </source>
</reference>
<dbReference type="SUPFAM" id="SSF53383">
    <property type="entry name" value="PLP-dependent transferases"/>
    <property type="match status" value="1"/>
</dbReference>
<feature type="modified residue" description="N6-(pyridoxal phosphate)lysine" evidence="7">
    <location>
        <position position="204"/>
    </location>
</feature>
<gene>
    <name evidence="9" type="ORF">H8E29_04255</name>
</gene>
<dbReference type="GO" id="GO:0003961">
    <property type="term" value="F:O-acetylhomoserine aminocarboxypropyltransferase activity"/>
    <property type="evidence" value="ECO:0007669"/>
    <property type="project" value="TreeGrafter"/>
</dbReference>
<dbReference type="Gene3D" id="3.40.640.10">
    <property type="entry name" value="Type I PLP-dependent aspartate aminotransferase-like (Major domain)"/>
    <property type="match status" value="1"/>
</dbReference>
<evidence type="ECO:0000256" key="5">
    <source>
        <dbReference type="ARBA" id="ARBA00060995"/>
    </source>
</evidence>
<dbReference type="FunFam" id="3.90.1150.10:FF:000033">
    <property type="entry name" value="Cystathionine gamma-synthase"/>
    <property type="match status" value="1"/>
</dbReference>
<dbReference type="GO" id="GO:0005737">
    <property type="term" value="C:cytoplasm"/>
    <property type="evidence" value="ECO:0007669"/>
    <property type="project" value="TreeGrafter"/>
</dbReference>
<dbReference type="PANTHER" id="PTHR43797">
    <property type="entry name" value="HOMOCYSTEINE/CYSTEINE SYNTHASE"/>
    <property type="match status" value="1"/>
</dbReference>
<dbReference type="Gene3D" id="3.90.1150.10">
    <property type="entry name" value="Aspartate Aminotransferase, domain 1"/>
    <property type="match status" value="1"/>
</dbReference>
<dbReference type="InterPro" id="IPR015421">
    <property type="entry name" value="PyrdxlP-dep_Trfase_major"/>
</dbReference>
<dbReference type="FunFam" id="3.40.640.10:FF:000035">
    <property type="entry name" value="O-succinylhomoserine sulfhydrylase"/>
    <property type="match status" value="1"/>
</dbReference>
<dbReference type="InterPro" id="IPR015422">
    <property type="entry name" value="PyrdxlP-dep_Trfase_small"/>
</dbReference>
<comment type="subunit">
    <text evidence="2">Homotetramer.</text>
</comment>
<evidence type="ECO:0000256" key="8">
    <source>
        <dbReference type="RuleBase" id="RU362118"/>
    </source>
</evidence>
<dbReference type="Proteomes" id="UP000614469">
    <property type="component" value="Unassembled WGS sequence"/>
</dbReference>
<dbReference type="Pfam" id="PF01053">
    <property type="entry name" value="Cys_Met_Meta_PP"/>
    <property type="match status" value="1"/>
</dbReference>
<dbReference type="AlphaFoldDB" id="A0A8J6THY9"/>
<evidence type="ECO:0000256" key="1">
    <source>
        <dbReference type="ARBA" id="ARBA00001933"/>
    </source>
</evidence>
<dbReference type="GO" id="GO:0071269">
    <property type="term" value="P:L-homocysteine biosynthetic process"/>
    <property type="evidence" value="ECO:0007669"/>
    <property type="project" value="TreeGrafter"/>
</dbReference>
<evidence type="ECO:0000256" key="6">
    <source>
        <dbReference type="ARBA" id="ARBA00071157"/>
    </source>
</evidence>
<evidence type="ECO:0000313" key="10">
    <source>
        <dbReference type="Proteomes" id="UP000614469"/>
    </source>
</evidence>
<accession>A0A8J6THY9</accession>
<dbReference type="InterPro" id="IPR054542">
    <property type="entry name" value="Cys_met_metab_PP"/>
</dbReference>
<sequence length="424" mass="45626">MKPETIAIHSGYESEATTKSVAVPIYQTVAYEFDSAQHGADLFNLAVEGNIYTRIMNPTADVLEKRVAALEGGIGALALSAGSAAINYAILTITEMGNNIVSAPLLYGGTYTLFAHMFPKQGIEVRFAKDGSPASLEALIDDKTTAVYCESISNPTGNIVDIEAIAKMAHQYGVPVIVDNTVATPILIKPFDYGADIVAHSLTKYMGGHGTSLGGILVDSGKFPWAKYPERFPMLNTPEASYHGVVYTEAMGEAAYIARARTVPLRNTGSAISPFNAFLILQGIETLALRMERHCENAISVANFLNRHSQVSWVNYGGLPNSPDYALAKKYTNGRPSALLSFGIKGGFEAGERFYDALKLFKRLVNIGDAKSLAAHPASTTHRQMSEEELASSGITPDMIRLCVGIEHIDDILADLEQALALSK</sequence>
<evidence type="ECO:0000256" key="2">
    <source>
        <dbReference type="ARBA" id="ARBA00011881"/>
    </source>
</evidence>
<evidence type="ECO:0000256" key="4">
    <source>
        <dbReference type="ARBA" id="ARBA00022898"/>
    </source>
</evidence>
<dbReference type="PIRSF" id="PIRSF001434">
    <property type="entry name" value="CGS"/>
    <property type="match status" value="1"/>
</dbReference>
<comment type="caution">
    <text evidence="9">The sequence shown here is derived from an EMBL/GenBank/DDBJ whole genome shotgun (WGS) entry which is preliminary data.</text>
</comment>
<dbReference type="EMBL" id="JACNJN010000067">
    <property type="protein sequence ID" value="MBC8334454.1"/>
    <property type="molecule type" value="Genomic_DNA"/>
</dbReference>
<dbReference type="InterPro" id="IPR015424">
    <property type="entry name" value="PyrdxlP-dep_Trfase"/>
</dbReference>
<name>A0A8J6THY9_9CHLR</name>
<keyword evidence="3" id="KW-0808">Transferase</keyword>
<dbReference type="GO" id="GO:0030170">
    <property type="term" value="F:pyridoxal phosphate binding"/>
    <property type="evidence" value="ECO:0007669"/>
    <property type="project" value="InterPro"/>
</dbReference>
<dbReference type="PANTHER" id="PTHR43797:SF2">
    <property type="entry name" value="HOMOCYSTEINE_CYSTEINE SYNTHASE"/>
    <property type="match status" value="1"/>
</dbReference>
<dbReference type="GO" id="GO:0006535">
    <property type="term" value="P:cysteine biosynthetic process from serine"/>
    <property type="evidence" value="ECO:0007669"/>
    <property type="project" value="TreeGrafter"/>
</dbReference>
<protein>
    <recommendedName>
        <fullName evidence="6">O-succinylhomoserine sulfhydrylase</fullName>
    </recommendedName>
</protein>
<comment type="similarity">
    <text evidence="5">Belongs to the trans-sulfuration enzymes family. MetZ subfamily.</text>
</comment>